<dbReference type="EMBL" id="JAAVMX010000007">
    <property type="protein sequence ID" value="KAF4506665.1"/>
    <property type="molecule type" value="Genomic_DNA"/>
</dbReference>
<dbReference type="OrthoDB" id="5243686at2759"/>
<comment type="caution">
    <text evidence="2">The sequence shown here is derived from an EMBL/GenBank/DDBJ whole genome shotgun (WGS) entry which is preliminary data.</text>
</comment>
<feature type="region of interest" description="Disordered" evidence="1">
    <location>
        <begin position="298"/>
        <end position="318"/>
    </location>
</feature>
<feature type="compositionally biased region" description="Basic residues" evidence="1">
    <location>
        <begin position="10"/>
        <end position="24"/>
    </location>
</feature>
<reference evidence="2 3" key="1">
    <citation type="journal article" date="2020" name="Genome Biol. Evol.">
        <title>A new high-quality draft genome assembly of the Chinese cordyceps Ophiocordyceps sinensis.</title>
        <authorList>
            <person name="Shu R."/>
            <person name="Zhang J."/>
            <person name="Meng Q."/>
            <person name="Zhang H."/>
            <person name="Zhou G."/>
            <person name="Li M."/>
            <person name="Wu P."/>
            <person name="Zhao Y."/>
            <person name="Chen C."/>
            <person name="Qin Q."/>
        </authorList>
    </citation>
    <scope>NUCLEOTIDE SEQUENCE [LARGE SCALE GENOMIC DNA]</scope>
    <source>
        <strain evidence="2 3">IOZ07</strain>
    </source>
</reference>
<name>A0A8H4PP81_9HYPO</name>
<evidence type="ECO:0000256" key="1">
    <source>
        <dbReference type="SAM" id="MobiDB-lite"/>
    </source>
</evidence>
<dbReference type="AlphaFoldDB" id="A0A8H4PP81"/>
<dbReference type="Proteomes" id="UP000557566">
    <property type="component" value="Unassembled WGS sequence"/>
</dbReference>
<proteinExistence type="predicted"/>
<gene>
    <name evidence="2" type="ORF">G6O67_006728</name>
</gene>
<protein>
    <submittedName>
        <fullName evidence="2">Uncharacterized protein</fullName>
    </submittedName>
</protein>
<feature type="region of interest" description="Disordered" evidence="1">
    <location>
        <begin position="1"/>
        <end position="30"/>
    </location>
</feature>
<sequence length="318" mass="35215">MSSMLDAYTKGRKQPDKHKAHKSKSSSSSPSVSFLFVVNKLLINQGESCDMHRDVWHNELPPRNCWGYDGEAASRVMRYEGGQVTEARGYRWYRPMVRQEGFCVDSAFVAVECYSHAAVFSCNPHLPVVIIPADPTTLPDREQTMHALHFFHPPDPLRGLSQATTPDASYLPPHGGGPVKYVAGRNPSWIPGLVPQTYAAPRSNAGLPPSRGLGGELPIVLGLMAFSGAPDQVYMSRSDSGHRGYWRDRVWTHNHSPPLYPNITQPPRGFYVAVFYDPENPDGSTPERIRSFEWDSPVVNEYPSSSSSSAAASSSSRR</sequence>
<feature type="compositionally biased region" description="Low complexity" evidence="1">
    <location>
        <begin position="304"/>
        <end position="318"/>
    </location>
</feature>
<keyword evidence="3" id="KW-1185">Reference proteome</keyword>
<organism evidence="2 3">
    <name type="scientific">Ophiocordyceps sinensis</name>
    <dbReference type="NCBI Taxonomy" id="72228"/>
    <lineage>
        <taxon>Eukaryota</taxon>
        <taxon>Fungi</taxon>
        <taxon>Dikarya</taxon>
        <taxon>Ascomycota</taxon>
        <taxon>Pezizomycotina</taxon>
        <taxon>Sordariomycetes</taxon>
        <taxon>Hypocreomycetidae</taxon>
        <taxon>Hypocreales</taxon>
        <taxon>Ophiocordycipitaceae</taxon>
        <taxon>Ophiocordyceps</taxon>
    </lineage>
</organism>
<evidence type="ECO:0000313" key="3">
    <source>
        <dbReference type="Proteomes" id="UP000557566"/>
    </source>
</evidence>
<accession>A0A8H4PP81</accession>
<evidence type="ECO:0000313" key="2">
    <source>
        <dbReference type="EMBL" id="KAF4506665.1"/>
    </source>
</evidence>